<evidence type="ECO:0000256" key="5">
    <source>
        <dbReference type="ARBA" id="ARBA00018678"/>
    </source>
</evidence>
<evidence type="ECO:0000256" key="1">
    <source>
        <dbReference type="ARBA" id="ARBA00003335"/>
    </source>
</evidence>
<dbReference type="GO" id="GO:0005743">
    <property type="term" value="C:mitochondrial inner membrane"/>
    <property type="evidence" value="ECO:0007669"/>
    <property type="project" value="UniProtKB-SubCell"/>
</dbReference>
<dbReference type="InParanoid" id="A0A674CV07"/>
<keyword evidence="17" id="KW-1185">Reference proteome</keyword>
<dbReference type="Proteomes" id="UP000472277">
    <property type="component" value="Chromosome 1"/>
</dbReference>
<evidence type="ECO:0000256" key="15">
    <source>
        <dbReference type="ARBA" id="ARBA00033364"/>
    </source>
</evidence>
<comment type="similarity">
    <text evidence="3">Belongs to the complex I NDUFB1 subunit family.</text>
</comment>
<reference evidence="16" key="3">
    <citation type="submission" date="2025-09" db="UniProtKB">
        <authorList>
            <consortium name="Ensembl"/>
        </authorList>
    </citation>
    <scope>IDENTIFICATION</scope>
</reference>
<evidence type="ECO:0000256" key="7">
    <source>
        <dbReference type="ARBA" id="ARBA00022660"/>
    </source>
</evidence>
<dbReference type="PANTHER" id="PTHR15222:SF2">
    <property type="entry name" value="NADH DEHYDROGENASE [UBIQUINONE] 1 BETA SUBCOMPLEX SUBUNIT 1"/>
    <property type="match status" value="1"/>
</dbReference>
<keyword evidence="13" id="KW-0472">Membrane</keyword>
<evidence type="ECO:0000256" key="14">
    <source>
        <dbReference type="ARBA" id="ARBA00030377"/>
    </source>
</evidence>
<evidence type="ECO:0000256" key="6">
    <source>
        <dbReference type="ARBA" id="ARBA00022448"/>
    </source>
</evidence>
<evidence type="ECO:0000256" key="9">
    <source>
        <dbReference type="ARBA" id="ARBA00022792"/>
    </source>
</evidence>
<name>A0A674CV07_SALTR</name>
<evidence type="ECO:0000256" key="8">
    <source>
        <dbReference type="ARBA" id="ARBA00022692"/>
    </source>
</evidence>
<reference evidence="16" key="2">
    <citation type="submission" date="2025-08" db="UniProtKB">
        <authorList>
            <consortium name="Ensembl"/>
        </authorList>
    </citation>
    <scope>IDENTIFICATION</scope>
</reference>
<dbReference type="PANTHER" id="PTHR15222">
    <property type="entry name" value="NADH DEHYDROGENASE [UBIQUINONE] 1 BETA SUBCOMPLEX SUBUNIT 1"/>
    <property type="match status" value="1"/>
</dbReference>
<dbReference type="AlphaFoldDB" id="A0A674CV07"/>
<evidence type="ECO:0000256" key="12">
    <source>
        <dbReference type="ARBA" id="ARBA00023128"/>
    </source>
</evidence>
<dbReference type="Pfam" id="PF08040">
    <property type="entry name" value="NADH_oxidored"/>
    <property type="match status" value="1"/>
</dbReference>
<comment type="subcellular location">
    <subcellularLocation>
        <location evidence="2">Mitochondrion inner membrane</location>
        <topology evidence="2">Single-pass membrane protein</topology>
        <orientation evidence="2">Matrix side</orientation>
    </subcellularLocation>
</comment>
<evidence type="ECO:0000256" key="3">
    <source>
        <dbReference type="ARBA" id="ARBA00007393"/>
    </source>
</evidence>
<evidence type="ECO:0000256" key="11">
    <source>
        <dbReference type="ARBA" id="ARBA00022989"/>
    </source>
</evidence>
<dbReference type="Ensembl" id="ENSSTUT00000093167.1">
    <property type="protein sequence ID" value="ENSSTUP00000087542.1"/>
    <property type="gene ID" value="ENSSTUG00000038539.1"/>
</dbReference>
<comment type="subunit">
    <text evidence="4">Complex I is composed of 45 different subunits.</text>
</comment>
<organism evidence="16 17">
    <name type="scientific">Salmo trutta</name>
    <name type="common">Brown trout</name>
    <dbReference type="NCBI Taxonomy" id="8032"/>
    <lineage>
        <taxon>Eukaryota</taxon>
        <taxon>Metazoa</taxon>
        <taxon>Chordata</taxon>
        <taxon>Craniata</taxon>
        <taxon>Vertebrata</taxon>
        <taxon>Euteleostomi</taxon>
        <taxon>Actinopterygii</taxon>
        <taxon>Neopterygii</taxon>
        <taxon>Teleostei</taxon>
        <taxon>Protacanthopterygii</taxon>
        <taxon>Salmoniformes</taxon>
        <taxon>Salmonidae</taxon>
        <taxon>Salmoninae</taxon>
        <taxon>Salmo</taxon>
    </lineage>
</organism>
<reference evidence="16" key="1">
    <citation type="submission" date="2021-04" db="EMBL/GenBank/DDBJ databases">
        <authorList>
            <consortium name="Wellcome Sanger Institute Data Sharing"/>
        </authorList>
    </citation>
    <scope>NUCLEOTIDE SEQUENCE [LARGE SCALE GENOMIC DNA]</scope>
</reference>
<evidence type="ECO:0000256" key="10">
    <source>
        <dbReference type="ARBA" id="ARBA00022982"/>
    </source>
</evidence>
<evidence type="ECO:0000313" key="16">
    <source>
        <dbReference type="Ensembl" id="ENSSTUP00000087542.1"/>
    </source>
</evidence>
<evidence type="ECO:0000313" key="17">
    <source>
        <dbReference type="Proteomes" id="UP000472277"/>
    </source>
</evidence>
<keyword evidence="11" id="KW-1133">Transmembrane helix</keyword>
<evidence type="ECO:0000256" key="4">
    <source>
        <dbReference type="ARBA" id="ARBA00011533"/>
    </source>
</evidence>
<dbReference type="InterPro" id="IPR012575">
    <property type="entry name" value="NDUB1"/>
</dbReference>
<keyword evidence="6" id="KW-0813">Transport</keyword>
<accession>A0A674CV07</accession>
<dbReference type="GeneTree" id="ENSGT00390000005052"/>
<sequence>MIVTLSSIKHESRNAVFGLNMNTHRLRYGFRSRRTLSFITTNNVPQTKGNMVNFAALMRDHWVNIFVPLGFVIGIYMDSAQDQKLTAFRNKSALYSRELKPGEEVTWK</sequence>
<proteinExistence type="inferred from homology"/>
<evidence type="ECO:0000256" key="13">
    <source>
        <dbReference type="ARBA" id="ARBA00023136"/>
    </source>
</evidence>
<keyword evidence="9" id="KW-0999">Mitochondrion inner membrane</keyword>
<comment type="function">
    <text evidence="1">Accessory subunit of the mitochondrial membrane respiratory chain NADH dehydrogenase (Complex I) that is believed not to be involved in catalysis. Complex I functions in the transfer of electrons from NADH to the respiratory chain. The immediate electron acceptor for the enzyme is believed to be ubiquinone.</text>
</comment>
<keyword evidence="7" id="KW-0679">Respiratory chain</keyword>
<evidence type="ECO:0000256" key="2">
    <source>
        <dbReference type="ARBA" id="ARBA00004298"/>
    </source>
</evidence>
<keyword evidence="10" id="KW-0249">Electron transport</keyword>
<keyword evidence="12" id="KW-0496">Mitochondrion</keyword>
<gene>
    <name evidence="16" type="primary">NDUFB1</name>
</gene>
<keyword evidence="8" id="KW-0812">Transmembrane</keyword>
<protein>
    <recommendedName>
        <fullName evidence="5">NADH dehydrogenase [ubiquinone] 1 beta subcomplex subunit 1</fullName>
    </recommendedName>
    <alternativeName>
        <fullName evidence="15">Complex I-MNLL</fullName>
    </alternativeName>
    <alternativeName>
        <fullName evidence="14">NADH-ubiquinone oxidoreductase MNLL subunit</fullName>
    </alternativeName>
</protein>